<protein>
    <submittedName>
        <fullName evidence="1">Uncharacterized protein</fullName>
    </submittedName>
</protein>
<dbReference type="Proteomes" id="UP001195769">
    <property type="component" value="Unassembled WGS sequence"/>
</dbReference>
<evidence type="ECO:0000313" key="2">
    <source>
        <dbReference type="Proteomes" id="UP001195769"/>
    </source>
</evidence>
<gene>
    <name evidence="1" type="ORF">F5891DRAFT_974249</name>
</gene>
<keyword evidence="2" id="KW-1185">Reference proteome</keyword>
<evidence type="ECO:0000313" key="1">
    <source>
        <dbReference type="EMBL" id="KAG1907549.1"/>
    </source>
</evidence>
<sequence length="129" mass="14862">MSDNAAKIKLELPSKLRTFSFTFETKRPGPVTVEISLQQPTKWPRLLQVPEHVDLNATEPETPDRLQVMRWQEAQKYKKDAAEAMAWFDAEEAFDSSDTEKETPAEFTRWYQAKEALNNLAQTSLVDDT</sequence>
<comment type="caution">
    <text evidence="1">The sequence shown here is derived from an EMBL/GenBank/DDBJ whole genome shotgun (WGS) entry which is preliminary data.</text>
</comment>
<organism evidence="1 2">
    <name type="scientific">Suillus fuscotomentosus</name>
    <dbReference type="NCBI Taxonomy" id="1912939"/>
    <lineage>
        <taxon>Eukaryota</taxon>
        <taxon>Fungi</taxon>
        <taxon>Dikarya</taxon>
        <taxon>Basidiomycota</taxon>
        <taxon>Agaricomycotina</taxon>
        <taxon>Agaricomycetes</taxon>
        <taxon>Agaricomycetidae</taxon>
        <taxon>Boletales</taxon>
        <taxon>Suillineae</taxon>
        <taxon>Suillaceae</taxon>
        <taxon>Suillus</taxon>
    </lineage>
</organism>
<accession>A0AAD4EM53</accession>
<dbReference type="GeneID" id="64670739"/>
<dbReference type="RefSeq" id="XP_041233124.1">
    <property type="nucleotide sequence ID" value="XM_041376441.1"/>
</dbReference>
<name>A0AAD4EM53_9AGAM</name>
<dbReference type="AlphaFoldDB" id="A0AAD4EM53"/>
<dbReference type="EMBL" id="JABBWK010000002">
    <property type="protein sequence ID" value="KAG1907549.1"/>
    <property type="molecule type" value="Genomic_DNA"/>
</dbReference>
<reference evidence="1" key="1">
    <citation type="journal article" date="2020" name="New Phytol.">
        <title>Comparative genomics reveals dynamic genome evolution in host specialist ectomycorrhizal fungi.</title>
        <authorList>
            <person name="Lofgren L.A."/>
            <person name="Nguyen N.H."/>
            <person name="Vilgalys R."/>
            <person name="Ruytinx J."/>
            <person name="Liao H.L."/>
            <person name="Branco S."/>
            <person name="Kuo A."/>
            <person name="LaButti K."/>
            <person name="Lipzen A."/>
            <person name="Andreopoulos W."/>
            <person name="Pangilinan J."/>
            <person name="Riley R."/>
            <person name="Hundley H."/>
            <person name="Na H."/>
            <person name="Barry K."/>
            <person name="Grigoriev I.V."/>
            <person name="Stajich J.E."/>
            <person name="Kennedy P.G."/>
        </authorList>
    </citation>
    <scope>NUCLEOTIDE SEQUENCE</scope>
    <source>
        <strain evidence="1">FC203</strain>
    </source>
</reference>
<proteinExistence type="predicted"/>